<reference evidence="4 5" key="1">
    <citation type="submission" date="2024-01" db="EMBL/GenBank/DDBJ databases">
        <title>Draft genome sequence of Gordonia sp. LSe1-13.</title>
        <authorList>
            <person name="Suphannarot A."/>
            <person name="Mingma R."/>
        </authorList>
    </citation>
    <scope>NUCLEOTIDE SEQUENCE [LARGE SCALE GENOMIC DNA]</scope>
    <source>
        <strain evidence="4 5">LSe1-13</strain>
    </source>
</reference>
<feature type="compositionally biased region" description="Polar residues" evidence="1">
    <location>
        <begin position="74"/>
        <end position="87"/>
    </location>
</feature>
<name>A0ABU7MGX0_9ACTN</name>
<feature type="region of interest" description="Disordered" evidence="1">
    <location>
        <begin position="65"/>
        <end position="98"/>
    </location>
</feature>
<comment type="caution">
    <text evidence="4">The sequence shown here is derived from an EMBL/GenBank/DDBJ whole genome shotgun (WGS) entry which is preliminary data.</text>
</comment>
<dbReference type="EMBL" id="JAZDUF010000005">
    <property type="protein sequence ID" value="MEE3852098.1"/>
    <property type="molecule type" value="Genomic_DNA"/>
</dbReference>
<proteinExistence type="predicted"/>
<evidence type="ECO:0000259" key="3">
    <source>
        <dbReference type="Pfam" id="PF26056"/>
    </source>
</evidence>
<organism evidence="4 5">
    <name type="scientific">Gordonia sesuvii</name>
    <dbReference type="NCBI Taxonomy" id="3116777"/>
    <lineage>
        <taxon>Bacteria</taxon>
        <taxon>Bacillati</taxon>
        <taxon>Actinomycetota</taxon>
        <taxon>Actinomycetes</taxon>
        <taxon>Mycobacteriales</taxon>
        <taxon>Gordoniaceae</taxon>
        <taxon>Gordonia</taxon>
    </lineage>
</organism>
<dbReference type="Proteomes" id="UP001347146">
    <property type="component" value="Unassembled WGS sequence"/>
</dbReference>
<keyword evidence="2" id="KW-1133">Transmembrane helix</keyword>
<gene>
    <name evidence="4" type="ORF">VZC37_17280</name>
</gene>
<feature type="compositionally biased region" description="Gly residues" evidence="1">
    <location>
        <begin position="1"/>
        <end position="10"/>
    </location>
</feature>
<evidence type="ECO:0000313" key="4">
    <source>
        <dbReference type="EMBL" id="MEE3852098.1"/>
    </source>
</evidence>
<evidence type="ECO:0000256" key="2">
    <source>
        <dbReference type="SAM" id="Phobius"/>
    </source>
</evidence>
<feature type="region of interest" description="Disordered" evidence="1">
    <location>
        <begin position="1"/>
        <end position="29"/>
    </location>
</feature>
<sequence length="283" mass="28888">MSQPTQGGGSDHLPPGWTAVSAGESPDAGGSGKNLAVISVVLLVLVAAIVGVGILTFRQFDANDDSAAGESVGASPTDTDRGTQSPTECPPGVAGPNTPAGWLTVAGQRHLAYDVPPDWRVASCQTLVGWESPCPDGPFGYCPVRTMSGAAFLETSQCPDDWAGISGLPGAKDAPDIDSAIRAESALVESIYTSESGHVPDVALSEPRHFTVSGSPAVHILATVTDIEATDCDGDTALHSMVATTVPDQPGAVLFVISLPQGMPGAAESGVIHQMVSTLRHAR</sequence>
<evidence type="ECO:0000313" key="5">
    <source>
        <dbReference type="Proteomes" id="UP001347146"/>
    </source>
</evidence>
<accession>A0ABU7MGX0</accession>
<feature type="domain" description="DUF8017" evidence="3">
    <location>
        <begin position="96"/>
        <end position="282"/>
    </location>
</feature>
<feature type="transmembrane region" description="Helical" evidence="2">
    <location>
        <begin position="35"/>
        <end position="57"/>
    </location>
</feature>
<dbReference type="InterPro" id="IPR058330">
    <property type="entry name" value="DUF8017"/>
</dbReference>
<dbReference type="RefSeq" id="WP_330433993.1">
    <property type="nucleotide sequence ID" value="NZ_JAZDUF010000005.1"/>
</dbReference>
<protein>
    <recommendedName>
        <fullName evidence="3">DUF8017 domain-containing protein</fullName>
    </recommendedName>
</protein>
<dbReference type="Pfam" id="PF26056">
    <property type="entry name" value="DUF8017"/>
    <property type="match status" value="1"/>
</dbReference>
<keyword evidence="2" id="KW-0812">Transmembrane</keyword>
<keyword evidence="2" id="KW-0472">Membrane</keyword>
<evidence type="ECO:0000256" key="1">
    <source>
        <dbReference type="SAM" id="MobiDB-lite"/>
    </source>
</evidence>
<keyword evidence="5" id="KW-1185">Reference proteome</keyword>